<evidence type="ECO:0000256" key="1">
    <source>
        <dbReference type="SAM" id="MobiDB-lite"/>
    </source>
</evidence>
<feature type="compositionally biased region" description="Acidic residues" evidence="1">
    <location>
        <begin position="46"/>
        <end position="65"/>
    </location>
</feature>
<reference evidence="2 3" key="1">
    <citation type="journal article" date="2011" name="PLoS Genet.">
        <title>Comparative genomic analysis of human fungal pathogens causing paracoccidioidomycosis.</title>
        <authorList>
            <person name="Desjardins C.A."/>
            <person name="Champion M.D."/>
            <person name="Holder J.W."/>
            <person name="Muszewska A."/>
            <person name="Goldberg J."/>
            <person name="Bailao A.M."/>
            <person name="Brigido M.M."/>
            <person name="Ferreira M.E."/>
            <person name="Garcia A.M."/>
            <person name="Grynberg M."/>
            <person name="Gujja S."/>
            <person name="Heiman D.I."/>
            <person name="Henn M.R."/>
            <person name="Kodira C.D."/>
            <person name="Leon-Narvaez H."/>
            <person name="Longo L.V."/>
            <person name="Ma L.J."/>
            <person name="Malavazi I."/>
            <person name="Matsuo A.L."/>
            <person name="Morais F.V."/>
            <person name="Pereira M."/>
            <person name="Rodriguez-Brito S."/>
            <person name="Sakthikumar S."/>
            <person name="Salem-Izacc S.M."/>
            <person name="Sykes S.M."/>
            <person name="Teixeira M.M."/>
            <person name="Vallejo M.C."/>
            <person name="Walter M.E."/>
            <person name="Yandava C."/>
            <person name="Young S."/>
            <person name="Zeng Q."/>
            <person name="Zucker J."/>
            <person name="Felipe M.S."/>
            <person name="Goldman G.H."/>
            <person name="Haas B.J."/>
            <person name="McEwen J.G."/>
            <person name="Nino-Vega G."/>
            <person name="Puccia R."/>
            <person name="San-Blas G."/>
            <person name="Soares C.M."/>
            <person name="Birren B.W."/>
            <person name="Cuomo C.A."/>
        </authorList>
    </citation>
    <scope>NUCLEOTIDE SEQUENCE [LARGE SCALE GENOMIC DNA]</scope>
    <source>
        <strain evidence="3">ATCC MYA-826 / Pb01</strain>
    </source>
</reference>
<keyword evidence="3" id="KW-1185">Reference proteome</keyword>
<gene>
    <name evidence="2" type="ORF">PAAG_06933</name>
</gene>
<dbReference type="OrthoDB" id="10588729at2759"/>
<protein>
    <submittedName>
        <fullName evidence="2">Uncharacterized protein</fullName>
    </submittedName>
</protein>
<evidence type="ECO:0000313" key="2">
    <source>
        <dbReference type="EMBL" id="EEH36515.2"/>
    </source>
</evidence>
<dbReference type="KEGG" id="pbl:PAAG_06933"/>
<evidence type="ECO:0000313" key="3">
    <source>
        <dbReference type="Proteomes" id="UP000002059"/>
    </source>
</evidence>
<dbReference type="AlphaFoldDB" id="C1H8D7"/>
<dbReference type="VEuPathDB" id="FungiDB:PAAG_06933"/>
<dbReference type="Proteomes" id="UP000002059">
    <property type="component" value="Partially assembled WGS sequence"/>
</dbReference>
<organism evidence="2 3">
    <name type="scientific">Paracoccidioides lutzii (strain ATCC MYA-826 / Pb01)</name>
    <name type="common">Paracoccidioides brasiliensis</name>
    <dbReference type="NCBI Taxonomy" id="502779"/>
    <lineage>
        <taxon>Eukaryota</taxon>
        <taxon>Fungi</taxon>
        <taxon>Dikarya</taxon>
        <taxon>Ascomycota</taxon>
        <taxon>Pezizomycotina</taxon>
        <taxon>Eurotiomycetes</taxon>
        <taxon>Eurotiomycetidae</taxon>
        <taxon>Onygenales</taxon>
        <taxon>Ajellomycetaceae</taxon>
        <taxon>Paracoccidioides</taxon>
    </lineage>
</organism>
<feature type="region of interest" description="Disordered" evidence="1">
    <location>
        <begin position="1"/>
        <end position="72"/>
    </location>
</feature>
<dbReference type="GeneID" id="9094322"/>
<sequence length="72" mass="7867">MVPRSQPVRPDGPDDKMSQSKSDACPALDAIFWDSGYESGPNGNPGEDEDERDDSDDDIFDDDDGNCLQNTT</sequence>
<dbReference type="RefSeq" id="XP_002791022.2">
    <property type="nucleotide sequence ID" value="XM_002790976.2"/>
</dbReference>
<accession>C1H8D7</accession>
<proteinExistence type="predicted"/>
<name>C1H8D7_PARBA</name>
<dbReference type="HOGENOM" id="CLU_2722871_0_0_1"/>
<dbReference type="EMBL" id="KN294012">
    <property type="protein sequence ID" value="EEH36515.2"/>
    <property type="molecule type" value="Genomic_DNA"/>
</dbReference>